<dbReference type="HOGENOM" id="CLU_047691_12_1_4"/>
<dbReference type="SUPFAM" id="SSF88659">
    <property type="entry name" value="Sigma3 and sigma4 domains of RNA polymerase sigma factors"/>
    <property type="match status" value="1"/>
</dbReference>
<dbReference type="AlphaFoldDB" id="Q82VT4"/>
<dbReference type="KEGG" id="neu:NE0980"/>
<dbReference type="GeneID" id="87104171"/>
<gene>
    <name evidence="7" type="ordered locus">NE0980</name>
</gene>
<dbReference type="OrthoDB" id="8536462at2"/>
<evidence type="ECO:0000256" key="3">
    <source>
        <dbReference type="ARBA" id="ARBA00023082"/>
    </source>
</evidence>
<dbReference type="Gene3D" id="1.10.1740.10">
    <property type="match status" value="1"/>
</dbReference>
<accession>Q82VT4</accession>
<evidence type="ECO:0000256" key="2">
    <source>
        <dbReference type="ARBA" id="ARBA00023015"/>
    </source>
</evidence>
<dbReference type="Gene3D" id="1.10.10.10">
    <property type="entry name" value="Winged helix-like DNA-binding domain superfamily/Winged helix DNA-binding domain"/>
    <property type="match status" value="1"/>
</dbReference>
<evidence type="ECO:0000256" key="1">
    <source>
        <dbReference type="ARBA" id="ARBA00010641"/>
    </source>
</evidence>
<keyword evidence="2" id="KW-0805">Transcription regulation</keyword>
<dbReference type="EMBL" id="AL954747">
    <property type="protein sequence ID" value="CAD84891.1"/>
    <property type="molecule type" value="Genomic_DNA"/>
</dbReference>
<dbReference type="InterPro" id="IPR007627">
    <property type="entry name" value="RNA_pol_sigma70_r2"/>
</dbReference>
<feature type="domain" description="RNA polymerase sigma factor 70 region 4 type 2" evidence="6">
    <location>
        <begin position="112"/>
        <end position="160"/>
    </location>
</feature>
<dbReference type="Pfam" id="PF04542">
    <property type="entry name" value="Sigma70_r2"/>
    <property type="match status" value="1"/>
</dbReference>
<dbReference type="Pfam" id="PF08281">
    <property type="entry name" value="Sigma70_r4_2"/>
    <property type="match status" value="1"/>
</dbReference>
<dbReference type="Proteomes" id="UP000001416">
    <property type="component" value="Chromosome"/>
</dbReference>
<dbReference type="InterPro" id="IPR013324">
    <property type="entry name" value="RNA_pol_sigma_r3/r4-like"/>
</dbReference>
<keyword evidence="4" id="KW-0804">Transcription</keyword>
<protein>
    <submittedName>
        <fullName evidence="7">Putative sigma-70 factor, ECF subfamily</fullName>
    </submittedName>
</protein>
<evidence type="ECO:0000259" key="5">
    <source>
        <dbReference type="Pfam" id="PF04542"/>
    </source>
</evidence>
<dbReference type="InterPro" id="IPR013249">
    <property type="entry name" value="RNA_pol_sigma70_r4_t2"/>
</dbReference>
<dbReference type="eggNOG" id="COG1595">
    <property type="taxonomic scope" value="Bacteria"/>
</dbReference>
<dbReference type="NCBIfam" id="TIGR02937">
    <property type="entry name" value="sigma70-ECF"/>
    <property type="match status" value="1"/>
</dbReference>
<sequence>MSTTEEASENEITILYTDHHGWLKRWLYRKLGNSFDAADLAHDIFMRLLAREQSTVIHQPRALLTTIAQGIVSNFYRRRKIETAYLETLAHLPEAQAPDPEIRVILLETLIEIDRRLDMLAPLVRRAFLLSQVDGMKQTDIAAELNLSLATVQRYIVKAVHQCYFGE</sequence>
<organism evidence="7 8">
    <name type="scientific">Nitrosomonas europaea (strain ATCC 19718 / CIP 103999 / KCTC 2705 / NBRC 14298)</name>
    <dbReference type="NCBI Taxonomy" id="228410"/>
    <lineage>
        <taxon>Bacteria</taxon>
        <taxon>Pseudomonadati</taxon>
        <taxon>Pseudomonadota</taxon>
        <taxon>Betaproteobacteria</taxon>
        <taxon>Nitrosomonadales</taxon>
        <taxon>Nitrosomonadaceae</taxon>
        <taxon>Nitrosomonas</taxon>
    </lineage>
</organism>
<dbReference type="GO" id="GO:0006352">
    <property type="term" value="P:DNA-templated transcription initiation"/>
    <property type="evidence" value="ECO:0007669"/>
    <property type="project" value="InterPro"/>
</dbReference>
<evidence type="ECO:0000313" key="8">
    <source>
        <dbReference type="Proteomes" id="UP000001416"/>
    </source>
</evidence>
<dbReference type="GO" id="GO:0003677">
    <property type="term" value="F:DNA binding"/>
    <property type="evidence" value="ECO:0007669"/>
    <property type="project" value="InterPro"/>
</dbReference>
<dbReference type="RefSeq" id="WP_011111589.1">
    <property type="nucleotide sequence ID" value="NC_004757.1"/>
</dbReference>
<dbReference type="SUPFAM" id="SSF88946">
    <property type="entry name" value="Sigma2 domain of RNA polymerase sigma factors"/>
    <property type="match status" value="1"/>
</dbReference>
<dbReference type="PANTHER" id="PTHR43133">
    <property type="entry name" value="RNA POLYMERASE ECF-TYPE SIGMA FACTO"/>
    <property type="match status" value="1"/>
</dbReference>
<evidence type="ECO:0000313" key="7">
    <source>
        <dbReference type="EMBL" id="CAD84891.1"/>
    </source>
</evidence>
<proteinExistence type="inferred from homology"/>
<dbReference type="NCBIfam" id="NF009180">
    <property type="entry name" value="PRK12528.1"/>
    <property type="match status" value="1"/>
</dbReference>
<reference evidence="7 8" key="1">
    <citation type="journal article" date="2003" name="J. Bacteriol.">
        <title>Complete genome sequence of the ammonia-oxidizing bacterium and obligate chemolithoautotroph Nitrosomonas europaea.</title>
        <authorList>
            <person name="Chain P."/>
            <person name="Lamerdin J."/>
            <person name="Larimer F."/>
            <person name="Regala W."/>
            <person name="Land M."/>
            <person name="Hauser L."/>
            <person name="Hooper A."/>
            <person name="Klotz M."/>
            <person name="Norton J."/>
            <person name="Sayavedra-Soto L."/>
            <person name="Arciero D."/>
            <person name="Hommes N."/>
            <person name="Whittaker M."/>
            <person name="Arp D."/>
        </authorList>
    </citation>
    <scope>NUCLEOTIDE SEQUENCE [LARGE SCALE GENOMIC DNA]</scope>
    <source>
        <strain evidence="8">ATCC 19718 / CIP 103999 / KCTC 2705 / NBRC 14298</strain>
    </source>
</reference>
<name>Q82VT4_NITEU</name>
<dbReference type="PANTHER" id="PTHR43133:SF63">
    <property type="entry name" value="RNA POLYMERASE SIGMA FACTOR FECI-RELATED"/>
    <property type="match status" value="1"/>
</dbReference>
<keyword evidence="3" id="KW-0731">Sigma factor</keyword>
<dbReference type="GO" id="GO:0016987">
    <property type="term" value="F:sigma factor activity"/>
    <property type="evidence" value="ECO:0007669"/>
    <property type="project" value="UniProtKB-KW"/>
</dbReference>
<dbReference type="InterPro" id="IPR036388">
    <property type="entry name" value="WH-like_DNA-bd_sf"/>
</dbReference>
<dbReference type="InterPro" id="IPR014284">
    <property type="entry name" value="RNA_pol_sigma-70_dom"/>
</dbReference>
<dbReference type="InterPro" id="IPR013325">
    <property type="entry name" value="RNA_pol_sigma_r2"/>
</dbReference>
<keyword evidence="8" id="KW-1185">Reference proteome</keyword>
<evidence type="ECO:0000259" key="6">
    <source>
        <dbReference type="Pfam" id="PF08281"/>
    </source>
</evidence>
<dbReference type="InterPro" id="IPR039425">
    <property type="entry name" value="RNA_pol_sigma-70-like"/>
</dbReference>
<dbReference type="PhylomeDB" id="Q82VT4"/>
<evidence type="ECO:0000256" key="4">
    <source>
        <dbReference type="ARBA" id="ARBA00023163"/>
    </source>
</evidence>
<comment type="similarity">
    <text evidence="1">Belongs to the sigma-70 factor family. ECF subfamily.</text>
</comment>
<dbReference type="STRING" id="228410.NE0980"/>
<feature type="domain" description="RNA polymerase sigma-70 region 2" evidence="5">
    <location>
        <begin position="15"/>
        <end position="80"/>
    </location>
</feature>